<proteinExistence type="predicted"/>
<dbReference type="InterPro" id="IPR018871">
    <property type="entry name" value="GLEYA_adhesin_domain"/>
</dbReference>
<gene>
    <name evidence="3" type="ORF">UV8b_05158</name>
</gene>
<protein>
    <recommendedName>
        <fullName evidence="2">PA14 domain-containing protein</fullName>
    </recommendedName>
</protein>
<comment type="subcellular location">
    <subcellularLocation>
        <location evidence="1">Cell surface</location>
    </subcellularLocation>
</comment>
<dbReference type="Pfam" id="PF10528">
    <property type="entry name" value="GLEYA"/>
    <property type="match status" value="1"/>
</dbReference>
<name>A0A8E5MIT3_USTVR</name>
<organism evidence="3 4">
    <name type="scientific">Ustilaginoidea virens</name>
    <name type="common">Rice false smut fungus</name>
    <name type="synonym">Villosiclava virens</name>
    <dbReference type="NCBI Taxonomy" id="1159556"/>
    <lineage>
        <taxon>Eukaryota</taxon>
        <taxon>Fungi</taxon>
        <taxon>Dikarya</taxon>
        <taxon>Ascomycota</taxon>
        <taxon>Pezizomycotina</taxon>
        <taxon>Sordariomycetes</taxon>
        <taxon>Hypocreomycetidae</taxon>
        <taxon>Hypocreales</taxon>
        <taxon>Clavicipitaceae</taxon>
        <taxon>Ustilaginoidea</taxon>
    </lineage>
</organism>
<dbReference type="OrthoDB" id="4405280at2759"/>
<reference evidence="3" key="1">
    <citation type="submission" date="2020-03" db="EMBL/GenBank/DDBJ databases">
        <title>A mixture of massive structural variations and highly conserved coding sequences in Ustilaginoidea virens genome.</title>
        <authorList>
            <person name="Zhang K."/>
            <person name="Zhao Z."/>
            <person name="Zhang Z."/>
            <person name="Li Y."/>
            <person name="Hsiang T."/>
            <person name="Sun W."/>
        </authorList>
    </citation>
    <scope>NUCLEOTIDE SEQUENCE</scope>
    <source>
        <strain evidence="3">UV-8b</strain>
    </source>
</reference>
<dbReference type="Gene3D" id="2.60.120.1560">
    <property type="match status" value="1"/>
</dbReference>
<keyword evidence="4" id="KW-1185">Reference proteome</keyword>
<dbReference type="RefSeq" id="XP_042998590.1">
    <property type="nucleotide sequence ID" value="XM_043142656.1"/>
</dbReference>
<dbReference type="AlphaFoldDB" id="A0A8E5MIT3"/>
<sequence length="346" mass="35600">MPSGTVPGTVIIQILPSYVTLTQVLTGSGTAPVTLTVPPSGAVPGSVIVQTPPVTTPYVTVYQILSGTNTVVSTFTVPSNGTIPGSIVIQTPPSYITTTVPYPGTITSAVTTTVPPTGTTPGTVLVQTPAFSAGANCKIKPSCAPSGVSIYSYPNPWCSGFAFGTVSPSSYLTNALQPIASNVTNVTSIPMDTTYGTLPHTNDVCSSVYYYINYTRVLGGILVNGNNFTLVMEGFYRAPVSGSYSVCLTLVDDGEAVYIGEGSAFSCVNGQAFAAASPVLNVPWLTPSHGGCTTVSMTQGLFYPIRIVFGNAVGVGYGTLTIQPPGGVATRDFTGLLYPPSCGELL</sequence>
<evidence type="ECO:0000256" key="1">
    <source>
        <dbReference type="ARBA" id="ARBA00004241"/>
    </source>
</evidence>
<evidence type="ECO:0000259" key="2">
    <source>
        <dbReference type="PROSITE" id="PS51820"/>
    </source>
</evidence>
<dbReference type="GO" id="GO:0009986">
    <property type="term" value="C:cell surface"/>
    <property type="evidence" value="ECO:0007669"/>
    <property type="project" value="UniProtKB-SubCell"/>
</dbReference>
<dbReference type="EMBL" id="CP072756">
    <property type="protein sequence ID" value="QUC20917.1"/>
    <property type="molecule type" value="Genomic_DNA"/>
</dbReference>
<dbReference type="KEGG" id="uvi:66065936"/>
<dbReference type="GeneID" id="66065936"/>
<dbReference type="PROSITE" id="PS51820">
    <property type="entry name" value="PA14"/>
    <property type="match status" value="1"/>
</dbReference>
<evidence type="ECO:0000313" key="4">
    <source>
        <dbReference type="Proteomes" id="UP000027002"/>
    </source>
</evidence>
<feature type="domain" description="PA14" evidence="2">
    <location>
        <begin position="178"/>
        <end position="336"/>
    </location>
</feature>
<dbReference type="InterPro" id="IPR037524">
    <property type="entry name" value="PA14/GLEYA"/>
</dbReference>
<accession>A0A8E5MIT3</accession>
<dbReference type="PANTHER" id="PTHR31492">
    <property type="entry name" value="M CELL-TYPE AGGLUTINATION PROTEIN MAM3-RELATED"/>
    <property type="match status" value="1"/>
</dbReference>
<evidence type="ECO:0000313" key="3">
    <source>
        <dbReference type="EMBL" id="QUC20917.1"/>
    </source>
</evidence>
<dbReference type="InterPro" id="IPR051905">
    <property type="entry name" value="S_pombe_Mam3/Map4"/>
</dbReference>
<dbReference type="Proteomes" id="UP000027002">
    <property type="component" value="Chromosome 4"/>
</dbReference>
<dbReference type="PANTHER" id="PTHR31492:SF14">
    <property type="entry name" value="M CELL-TYPE AGGLUTINATION PROTEIN MAM3-RELATED"/>
    <property type="match status" value="1"/>
</dbReference>